<comment type="catalytic activity">
    <reaction evidence="11">
        <text>a primary methyl amine + O2 + H2O = an aldehyde + H2O2 + NH4(+)</text>
        <dbReference type="Rhea" id="RHEA:16153"/>
        <dbReference type="ChEBI" id="CHEBI:15377"/>
        <dbReference type="ChEBI" id="CHEBI:15379"/>
        <dbReference type="ChEBI" id="CHEBI:16240"/>
        <dbReference type="ChEBI" id="CHEBI:17478"/>
        <dbReference type="ChEBI" id="CHEBI:28938"/>
        <dbReference type="ChEBI" id="CHEBI:228804"/>
        <dbReference type="EC" id="1.4.3.21"/>
    </reaction>
</comment>
<evidence type="ECO:0000259" key="16">
    <source>
        <dbReference type="Pfam" id="PF21994"/>
    </source>
</evidence>
<dbReference type="InterPro" id="IPR015802">
    <property type="entry name" value="Cu_amine_oxidase_N3"/>
</dbReference>
<keyword evidence="8 12" id="KW-0560">Oxidoreductase</keyword>
<proteinExistence type="inferred from homology"/>
<keyword evidence="6 12" id="KW-0479">Metal-binding</keyword>
<dbReference type="InterPro" id="IPR054157">
    <property type="entry name" value="AGAO-like_N2"/>
</dbReference>
<dbReference type="PANTHER" id="PTHR10638">
    <property type="entry name" value="COPPER AMINE OXIDASE"/>
    <property type="match status" value="1"/>
</dbReference>
<dbReference type="PROSITE" id="PS01164">
    <property type="entry name" value="COPPER_AMINE_OXID_1"/>
    <property type="match status" value="1"/>
</dbReference>
<dbReference type="PANTHER" id="PTHR10638:SF86">
    <property type="entry name" value="COPPER AMINE OXIDASE 1-RELATED"/>
    <property type="match status" value="1"/>
</dbReference>
<protein>
    <recommendedName>
        <fullName evidence="12">Amine oxidase</fullName>
        <ecNumber evidence="12">1.4.3.-</ecNumber>
    </recommendedName>
</protein>
<evidence type="ECO:0000256" key="7">
    <source>
        <dbReference type="ARBA" id="ARBA00022772"/>
    </source>
</evidence>
<comment type="cofactor">
    <cofactor evidence="2">
        <name>Mn(2+)</name>
        <dbReference type="ChEBI" id="CHEBI:29035"/>
    </cofactor>
</comment>
<evidence type="ECO:0000313" key="17">
    <source>
        <dbReference type="EMBL" id="MFD0928430.1"/>
    </source>
</evidence>
<dbReference type="Proteomes" id="UP001597106">
    <property type="component" value="Unassembled WGS sequence"/>
</dbReference>
<dbReference type="InterPro" id="IPR016182">
    <property type="entry name" value="Cu_amine_oxidase_N-reg"/>
</dbReference>
<evidence type="ECO:0000256" key="1">
    <source>
        <dbReference type="ARBA" id="ARBA00001935"/>
    </source>
</evidence>
<evidence type="ECO:0000259" key="15">
    <source>
        <dbReference type="Pfam" id="PF02728"/>
    </source>
</evidence>
<evidence type="ECO:0000259" key="14">
    <source>
        <dbReference type="Pfam" id="PF01179"/>
    </source>
</evidence>
<dbReference type="EMBL" id="JBHTJW010000001">
    <property type="protein sequence ID" value="MFD0928430.1"/>
    <property type="molecule type" value="Genomic_DNA"/>
</dbReference>
<dbReference type="SUPFAM" id="SSF49998">
    <property type="entry name" value="Amine oxidase catalytic domain"/>
    <property type="match status" value="1"/>
</dbReference>
<comment type="cofactor">
    <cofactor evidence="3">
        <name>Zn(2+)</name>
        <dbReference type="ChEBI" id="CHEBI:29105"/>
    </cofactor>
</comment>
<dbReference type="InterPro" id="IPR036460">
    <property type="entry name" value="Cu_amine_oxidase_C_sf"/>
</dbReference>
<comment type="PTM">
    <text evidence="12">Topaquinone (TPQ) is generated by copper-dependent autoxidation of a specific tyrosyl residue.</text>
</comment>
<comment type="caution">
    <text evidence="17">The sequence shown here is derived from an EMBL/GenBank/DDBJ whole genome shotgun (WGS) entry which is preliminary data.</text>
</comment>
<evidence type="ECO:0000256" key="9">
    <source>
        <dbReference type="ARBA" id="ARBA00023008"/>
    </source>
</evidence>
<feature type="region of interest" description="Disordered" evidence="13">
    <location>
        <begin position="641"/>
        <end position="660"/>
    </location>
</feature>
<comment type="cofactor">
    <cofactor evidence="12">
        <name>Cu cation</name>
        <dbReference type="ChEBI" id="CHEBI:23378"/>
    </cofactor>
    <text evidence="12">Contains 1 topaquinone per subunit.</text>
</comment>
<dbReference type="SUPFAM" id="SSF54416">
    <property type="entry name" value="Amine oxidase N-terminal region"/>
    <property type="match status" value="2"/>
</dbReference>
<evidence type="ECO:0000256" key="8">
    <source>
        <dbReference type="ARBA" id="ARBA00023002"/>
    </source>
</evidence>
<evidence type="ECO:0000256" key="2">
    <source>
        <dbReference type="ARBA" id="ARBA00001936"/>
    </source>
</evidence>
<dbReference type="RefSeq" id="WP_379073483.1">
    <property type="nucleotide sequence ID" value="NZ_JBHTJW010000001.1"/>
</dbReference>
<keyword evidence="9 12" id="KW-0186">Copper</keyword>
<evidence type="ECO:0000256" key="3">
    <source>
        <dbReference type="ARBA" id="ARBA00001947"/>
    </source>
</evidence>
<dbReference type="Pfam" id="PF21994">
    <property type="entry name" value="AGAO-like_N2"/>
    <property type="match status" value="1"/>
</dbReference>
<dbReference type="Gene3D" id="3.10.450.40">
    <property type="match status" value="2"/>
</dbReference>
<dbReference type="EC" id="1.4.3.-" evidence="12"/>
<evidence type="ECO:0000256" key="4">
    <source>
        <dbReference type="ARBA" id="ARBA00007983"/>
    </source>
</evidence>
<reference evidence="18" key="1">
    <citation type="journal article" date="2019" name="Int. J. Syst. Evol. Microbiol.">
        <title>The Global Catalogue of Microorganisms (GCM) 10K type strain sequencing project: providing services to taxonomists for standard genome sequencing and annotation.</title>
        <authorList>
            <consortium name="The Broad Institute Genomics Platform"/>
            <consortium name="The Broad Institute Genome Sequencing Center for Infectious Disease"/>
            <person name="Wu L."/>
            <person name="Ma J."/>
        </authorList>
    </citation>
    <scope>NUCLEOTIDE SEQUENCE [LARGE SCALE GENOMIC DNA]</scope>
    <source>
        <strain evidence="18">CCUG 59685</strain>
    </source>
</reference>
<evidence type="ECO:0000256" key="11">
    <source>
        <dbReference type="ARBA" id="ARBA00048032"/>
    </source>
</evidence>
<dbReference type="InterPro" id="IPR049947">
    <property type="entry name" value="Cu_Am_Ox_Cu-bd"/>
</dbReference>
<dbReference type="Pfam" id="PF02728">
    <property type="entry name" value="Cu_amine_oxidN3"/>
    <property type="match status" value="1"/>
</dbReference>
<name>A0ABW3GHB5_9PROT</name>
<dbReference type="Gene3D" id="2.70.98.20">
    <property type="entry name" value="Copper amine oxidase, catalytic domain"/>
    <property type="match status" value="1"/>
</dbReference>
<feature type="domain" description="Copper amine oxidase N3-terminal" evidence="15">
    <location>
        <begin position="105"/>
        <end position="210"/>
    </location>
</feature>
<evidence type="ECO:0000256" key="10">
    <source>
        <dbReference type="ARBA" id="ARBA00023211"/>
    </source>
</evidence>
<dbReference type="PROSITE" id="PS01165">
    <property type="entry name" value="COPPER_AMINE_OXID_2"/>
    <property type="match status" value="1"/>
</dbReference>
<dbReference type="InterPro" id="IPR000269">
    <property type="entry name" value="Cu_amine_oxidase"/>
</dbReference>
<dbReference type="NCBIfam" id="NF008559">
    <property type="entry name" value="PRK11504.1"/>
    <property type="match status" value="1"/>
</dbReference>
<evidence type="ECO:0000256" key="5">
    <source>
        <dbReference type="ARBA" id="ARBA00011738"/>
    </source>
</evidence>
<sequence>MKSNDTVQALHPLDPLSTKEIALASQILRQSKGLGSQCRFPYLYLQEPSKDEVIDYIPGQPMTRRAFSLILDKATGDTFEAVVDLRSQEIISWEKLDIETRGHAPIILEEFDTCVEIVQNDPDWRAALKARGLNDADIENIQIDPWSYGHFFENKPDYKHRRLMRGVAFVRDKLTDNGYARPIEGLVAIIDLNEGRVIELLDDGVDIPVPQRIINYDTPSLGKPREGLKPLHIIQPEGVSFTVDDDWKVSWQNWEFRVGFTPREGLVLHQLGYADKGKVRPIIYRASITDMGVPYSDEALNHYWKCAFDGGEYGLGRLANQLELGCDCLGAIRYFDIPTVNDLGEPIVMKNAICMHEEDYGTLWKHYEFRSGVYEIRRSRRLVISFFCTVANYDYGFYWYLYQDGTIQLEAKLTGIIQTGAVKPGEKPSGGMVTPELYGPTHQHFFSARLHMMVDGERNSVTETNFYPRPIGEGNQYGNVFNTETITFANELDACREANGQSGRFWKVINPNIKNSVGNHPGYKLVAEHNPVILAQPGSQTGRRAGFARNHLWVTPYSPDERYGSGEYPNQHYGDGLPVWVKQNRPISNSDIVVWHTFGHTHVCKPEDFPVMPTMYVGFKLQPNNFFELNPAMDLPAGADTASVADGEGHSAPCCQHNPL</sequence>
<dbReference type="InterPro" id="IPR015798">
    <property type="entry name" value="Cu_amine_oxidase_C"/>
</dbReference>
<evidence type="ECO:0000313" key="18">
    <source>
        <dbReference type="Proteomes" id="UP001597106"/>
    </source>
</evidence>
<keyword evidence="7 12" id="KW-0801">TPQ</keyword>
<gene>
    <name evidence="17" type="ORF">ACFQ1T_01430</name>
</gene>
<dbReference type="Pfam" id="PF01179">
    <property type="entry name" value="Cu_amine_oxid"/>
    <property type="match status" value="1"/>
</dbReference>
<keyword evidence="10" id="KW-0464">Manganese</keyword>
<keyword evidence="18" id="KW-1185">Reference proteome</keyword>
<feature type="domain" description="AGAO-like N2" evidence="16">
    <location>
        <begin position="19"/>
        <end position="91"/>
    </location>
</feature>
<evidence type="ECO:0000256" key="12">
    <source>
        <dbReference type="RuleBase" id="RU000672"/>
    </source>
</evidence>
<evidence type="ECO:0000256" key="6">
    <source>
        <dbReference type="ARBA" id="ARBA00022723"/>
    </source>
</evidence>
<evidence type="ECO:0000256" key="13">
    <source>
        <dbReference type="SAM" id="MobiDB-lite"/>
    </source>
</evidence>
<comment type="subunit">
    <text evidence="5">Homodimer.</text>
</comment>
<organism evidence="17 18">
    <name type="scientific">Methylophilus glucosoxydans</name>
    <dbReference type="NCBI Taxonomy" id="752553"/>
    <lineage>
        <taxon>Bacteria</taxon>
        <taxon>Pseudomonadati</taxon>
        <taxon>Pseudomonadota</taxon>
        <taxon>Betaproteobacteria</taxon>
        <taxon>Nitrosomonadales</taxon>
        <taxon>Methylophilaceae</taxon>
        <taxon>Methylophilus</taxon>
    </lineage>
</organism>
<comment type="similarity">
    <text evidence="4 12">Belongs to the copper/topaquinone oxidase family.</text>
</comment>
<dbReference type="InterPro" id="IPR049948">
    <property type="entry name" value="Cu_Am_ox_TPQ-bd"/>
</dbReference>
<comment type="cofactor">
    <cofactor evidence="1">
        <name>Cu cation</name>
        <dbReference type="ChEBI" id="CHEBI:23378"/>
    </cofactor>
</comment>
<feature type="domain" description="Copper amine oxidase catalytic" evidence="14">
    <location>
        <begin position="231"/>
        <end position="633"/>
    </location>
</feature>
<accession>A0ABW3GHB5</accession>